<evidence type="ECO:0000313" key="1">
    <source>
        <dbReference type="EMBL" id="TDD70323.1"/>
    </source>
</evidence>
<proteinExistence type="predicted"/>
<comment type="caution">
    <text evidence="1">The sequence shown here is derived from an EMBL/GenBank/DDBJ whole genome shotgun (WGS) entry which is preliminary data.</text>
</comment>
<dbReference type="OrthoDB" id="3615791at2"/>
<dbReference type="SUPFAM" id="SSF52266">
    <property type="entry name" value="SGNH hydrolase"/>
    <property type="match status" value="1"/>
</dbReference>
<dbReference type="InterPro" id="IPR036514">
    <property type="entry name" value="SGNH_hydro_sf"/>
</dbReference>
<dbReference type="CDD" id="cd00229">
    <property type="entry name" value="SGNH_hydrolase"/>
    <property type="match status" value="1"/>
</dbReference>
<keyword evidence="2" id="KW-1185">Reference proteome</keyword>
<dbReference type="AlphaFoldDB" id="A0A4R5AD25"/>
<gene>
    <name evidence="1" type="ORF">E1293_34925</name>
</gene>
<sequence>MAVAAPGHGGGTVDTMIKTRSLILGLTAPLLLTAACSAQSAATDSGTTMTVSPAGKGLSKVLFLGDSIAVGEALPLAAAFKAGGVGFRSNASEGGGNVVGPFSDKNWKKLPGQITAAKPAVVIYQLTTYDWGSAQEQRAAYGKLLATVTKAGAELVFVTAPPIKADDFYKPHLADLRRAPGVARAVASASAGKARFLDAGAVWGGTYQQVKDGKADRSADGIHTCPQGAARFTGWLLRELAKLFPGFSPADPKSWANTGWSGDKHFKGC</sequence>
<dbReference type="GO" id="GO:0016787">
    <property type="term" value="F:hydrolase activity"/>
    <property type="evidence" value="ECO:0007669"/>
    <property type="project" value="UniProtKB-KW"/>
</dbReference>
<keyword evidence="1" id="KW-0378">Hydrolase</keyword>
<reference evidence="1 2" key="1">
    <citation type="submission" date="2019-03" db="EMBL/GenBank/DDBJ databases">
        <title>Draft genome sequences of novel Actinobacteria.</title>
        <authorList>
            <person name="Sahin N."/>
            <person name="Ay H."/>
            <person name="Saygin H."/>
        </authorList>
    </citation>
    <scope>NUCLEOTIDE SEQUENCE [LARGE SCALE GENOMIC DNA]</scope>
    <source>
        <strain evidence="1 2">DSM 45941</strain>
    </source>
</reference>
<dbReference type="Gene3D" id="3.40.50.1110">
    <property type="entry name" value="SGNH hydrolase"/>
    <property type="match status" value="1"/>
</dbReference>
<evidence type="ECO:0000313" key="2">
    <source>
        <dbReference type="Proteomes" id="UP000295578"/>
    </source>
</evidence>
<organism evidence="1 2">
    <name type="scientific">Actinomadura darangshiensis</name>
    <dbReference type="NCBI Taxonomy" id="705336"/>
    <lineage>
        <taxon>Bacteria</taxon>
        <taxon>Bacillati</taxon>
        <taxon>Actinomycetota</taxon>
        <taxon>Actinomycetes</taxon>
        <taxon>Streptosporangiales</taxon>
        <taxon>Thermomonosporaceae</taxon>
        <taxon>Actinomadura</taxon>
    </lineage>
</organism>
<accession>A0A4R5AD25</accession>
<dbReference type="EMBL" id="SMKY01000236">
    <property type="protein sequence ID" value="TDD70323.1"/>
    <property type="molecule type" value="Genomic_DNA"/>
</dbReference>
<dbReference type="Proteomes" id="UP000295578">
    <property type="component" value="Unassembled WGS sequence"/>
</dbReference>
<protein>
    <submittedName>
        <fullName evidence="1">SGNH/GDSL hydrolase family protein</fullName>
    </submittedName>
</protein>
<name>A0A4R5AD25_9ACTN</name>